<evidence type="ECO:0000313" key="8">
    <source>
        <dbReference type="Proteomes" id="UP000273143"/>
    </source>
</evidence>
<evidence type="ECO:0000256" key="6">
    <source>
        <dbReference type="SAM" id="Phobius"/>
    </source>
</evidence>
<feature type="transmembrane region" description="Helical" evidence="6">
    <location>
        <begin position="35"/>
        <end position="61"/>
    </location>
</feature>
<evidence type="ECO:0000256" key="4">
    <source>
        <dbReference type="ARBA" id="ARBA00022989"/>
    </source>
</evidence>
<dbReference type="PANTHER" id="PTHR30086">
    <property type="entry name" value="ARGININE EXPORTER PROTEIN ARGO"/>
    <property type="match status" value="1"/>
</dbReference>
<evidence type="ECO:0000256" key="1">
    <source>
        <dbReference type="ARBA" id="ARBA00004651"/>
    </source>
</evidence>
<protein>
    <submittedName>
        <fullName evidence="7">Amino acid transporter</fullName>
    </submittedName>
</protein>
<keyword evidence="5 6" id="KW-0472">Membrane</keyword>
<evidence type="ECO:0000256" key="5">
    <source>
        <dbReference type="ARBA" id="ARBA00023136"/>
    </source>
</evidence>
<dbReference type="PANTHER" id="PTHR30086:SF20">
    <property type="entry name" value="ARGININE EXPORTER PROTEIN ARGO-RELATED"/>
    <property type="match status" value="1"/>
</dbReference>
<dbReference type="Pfam" id="PF01810">
    <property type="entry name" value="LysE"/>
    <property type="match status" value="1"/>
</dbReference>
<dbReference type="AlphaFoldDB" id="A0A451EPR9"/>
<proteinExistence type="predicted"/>
<gene>
    <name evidence="7" type="ORF">DM558_14000</name>
</gene>
<name>A0A451EPR9_9GAMM</name>
<keyword evidence="2" id="KW-1003">Cell membrane</keyword>
<feature type="transmembrane region" description="Helical" evidence="6">
    <location>
        <begin position="110"/>
        <end position="132"/>
    </location>
</feature>
<keyword evidence="3 6" id="KW-0812">Transmembrane</keyword>
<organism evidence="7 8">
    <name type="scientific">Entomomonas moraniae</name>
    <dbReference type="NCBI Taxonomy" id="2213226"/>
    <lineage>
        <taxon>Bacteria</taxon>
        <taxon>Pseudomonadati</taxon>
        <taxon>Pseudomonadota</taxon>
        <taxon>Gammaproteobacteria</taxon>
        <taxon>Pseudomonadales</taxon>
        <taxon>Pseudomonadaceae</taxon>
        <taxon>Entomomonas</taxon>
    </lineage>
</organism>
<comment type="subcellular location">
    <subcellularLocation>
        <location evidence="1">Cell membrane</location>
        <topology evidence="1">Multi-pass membrane protein</topology>
    </subcellularLocation>
</comment>
<reference evidence="8" key="1">
    <citation type="submission" date="2018-06" db="EMBL/GenBank/DDBJ databases">
        <title>Complete genome of Pseudomonas insecticola strain QZS01.</title>
        <authorList>
            <person name="Wang J."/>
            <person name="Su Q."/>
        </authorList>
    </citation>
    <scope>NUCLEOTIDE SEQUENCE [LARGE SCALE GENOMIC DNA]</scope>
    <source>
        <strain evidence="8">QZS01</strain>
    </source>
</reference>
<evidence type="ECO:0000256" key="3">
    <source>
        <dbReference type="ARBA" id="ARBA00022692"/>
    </source>
</evidence>
<feature type="transmembrane region" description="Helical" evidence="6">
    <location>
        <begin position="176"/>
        <end position="197"/>
    </location>
</feature>
<keyword evidence="4 6" id="KW-1133">Transmembrane helix</keyword>
<feature type="transmembrane region" description="Helical" evidence="6">
    <location>
        <begin position="73"/>
        <end position="90"/>
    </location>
</feature>
<dbReference type="Proteomes" id="UP000273143">
    <property type="component" value="Chromosome"/>
</dbReference>
<dbReference type="RefSeq" id="WP_127164501.1">
    <property type="nucleotide sequence ID" value="NZ_CP029822.1"/>
</dbReference>
<keyword evidence="8" id="KW-1185">Reference proteome</keyword>
<dbReference type="KEGG" id="emo:DM558_14000"/>
<feature type="transmembrane region" description="Helical" evidence="6">
    <location>
        <begin position="144"/>
        <end position="164"/>
    </location>
</feature>
<evidence type="ECO:0000313" key="7">
    <source>
        <dbReference type="EMBL" id="AZS51809.1"/>
    </source>
</evidence>
<dbReference type="GO" id="GO:0005886">
    <property type="term" value="C:plasma membrane"/>
    <property type="evidence" value="ECO:0007669"/>
    <property type="project" value="UniProtKB-SubCell"/>
</dbReference>
<accession>A0A451EPR9</accession>
<dbReference type="InterPro" id="IPR001123">
    <property type="entry name" value="LeuE-type"/>
</dbReference>
<dbReference type="EMBL" id="CP029822">
    <property type="protein sequence ID" value="AZS51809.1"/>
    <property type="molecule type" value="Genomic_DNA"/>
</dbReference>
<evidence type="ECO:0000256" key="2">
    <source>
        <dbReference type="ARBA" id="ARBA00022475"/>
    </source>
</evidence>
<dbReference type="GO" id="GO:0015171">
    <property type="term" value="F:amino acid transmembrane transporter activity"/>
    <property type="evidence" value="ECO:0007669"/>
    <property type="project" value="TreeGrafter"/>
</dbReference>
<sequence>MYAMLAGFSLGLSLIVAIGAQNAFILRQGLYRQHVFWVCLVCAVSDAILISIGVFGLSFVIKFIPSLEWVVRYIGFAFLFCYGAMSFWRAFTNHNALKVSEQSGRSLKSTVLICLALTWLNPHVYLDTVLLLGSIANQYPDGHGYFAIGAIGASFVFFFALGYGARLLKPLFTKPVSWRILDGLIGVVMWFIAVKLII</sequence>